<dbReference type="AlphaFoldDB" id="A0A9P8D941"/>
<gene>
    <name evidence="2" type="ORF">J7337_010424</name>
</gene>
<dbReference type="EMBL" id="JAHBCI010000008">
    <property type="protein sequence ID" value="KAG9497563.1"/>
    <property type="molecule type" value="Genomic_DNA"/>
</dbReference>
<dbReference type="Proteomes" id="UP000827133">
    <property type="component" value="Unassembled WGS sequence"/>
</dbReference>
<dbReference type="KEGG" id="fmu:J7337_010424"/>
<evidence type="ECO:0000256" key="1">
    <source>
        <dbReference type="SAM" id="MobiDB-lite"/>
    </source>
</evidence>
<reference evidence="2" key="1">
    <citation type="journal article" date="2021" name="Mol. Plant Microbe Interact.">
        <title>Telomere to telomere genome assembly of Fusarium musae F31, causal agent of crown rot disease of banana.</title>
        <authorList>
            <person name="Degradi L."/>
            <person name="Tava V."/>
            <person name="Kunova A."/>
            <person name="Cortesi P."/>
            <person name="Saracchi M."/>
            <person name="Pasquali M."/>
        </authorList>
    </citation>
    <scope>NUCLEOTIDE SEQUENCE</scope>
    <source>
        <strain evidence="2">F31</strain>
    </source>
</reference>
<keyword evidence="3" id="KW-1185">Reference proteome</keyword>
<evidence type="ECO:0000313" key="2">
    <source>
        <dbReference type="EMBL" id="KAG9497563.1"/>
    </source>
</evidence>
<comment type="caution">
    <text evidence="2">The sequence shown here is derived from an EMBL/GenBank/DDBJ whole genome shotgun (WGS) entry which is preliminary data.</text>
</comment>
<proteinExistence type="predicted"/>
<dbReference type="RefSeq" id="XP_044676563.1">
    <property type="nucleotide sequence ID" value="XM_044828009.1"/>
</dbReference>
<protein>
    <submittedName>
        <fullName evidence="2">Uncharacterized protein</fullName>
    </submittedName>
</protein>
<organism evidence="2 3">
    <name type="scientific">Fusarium musae</name>
    <dbReference type="NCBI Taxonomy" id="1042133"/>
    <lineage>
        <taxon>Eukaryota</taxon>
        <taxon>Fungi</taxon>
        <taxon>Dikarya</taxon>
        <taxon>Ascomycota</taxon>
        <taxon>Pezizomycotina</taxon>
        <taxon>Sordariomycetes</taxon>
        <taxon>Hypocreomycetidae</taxon>
        <taxon>Hypocreales</taxon>
        <taxon>Nectriaceae</taxon>
        <taxon>Fusarium</taxon>
    </lineage>
</organism>
<accession>A0A9P8D941</accession>
<dbReference type="GeneID" id="68318280"/>
<sequence>MPYRTSPIGGKIPVTVNLDAVNNGFRADYLTYFIIQRRKRRTKSRATGEADEQKLVLLERFTAGRSTATRRNTDEEERTSPCDSDASLESLFGENYLPSPDPGVSVSISDDLMLPTFRVRKD</sequence>
<evidence type="ECO:0000313" key="3">
    <source>
        <dbReference type="Proteomes" id="UP000827133"/>
    </source>
</evidence>
<feature type="region of interest" description="Disordered" evidence="1">
    <location>
        <begin position="66"/>
        <end position="94"/>
    </location>
</feature>
<name>A0A9P8D941_9HYPO</name>